<dbReference type="PANTHER" id="PTHR43000">
    <property type="entry name" value="DTDP-D-GLUCOSE 4,6-DEHYDRATASE-RELATED"/>
    <property type="match status" value="1"/>
</dbReference>
<dbReference type="InterPro" id="IPR001509">
    <property type="entry name" value="Epimerase_deHydtase"/>
</dbReference>
<dbReference type="InterPro" id="IPR036291">
    <property type="entry name" value="NAD(P)-bd_dom_sf"/>
</dbReference>
<sequence>MKKLFLTGGSGFIGRNIIDQLGSVYDISAPGHHELDLLNEDQVRSYLMAGRFDAVIHSAIKPGHRNAPDQTGLLEANTRMFFNLARCRDSFGTMLFLGSGSVYDMRHYQPRMKEDYFDAHVPVDPVGYAKYLCAKYIETTDNIYDLRVFGIFGRYEDYAIRFISNAICKALFDLPITCRQNRVFSYLFIDDLMPVLRFFIEKPPLRAYNITPDETVELVHIAQKVLEVSGKDLPVLIAQEGMGIEYSGDNARLRKAMPTGTMTPIDQAIRKLYDWYAEHRESIDRSKLLIDK</sequence>
<dbReference type="STRING" id="1817892.AUK40_04870"/>
<accession>A0A1J5IHD1</accession>
<protein>
    <submittedName>
        <fullName evidence="3">Epimerase</fullName>
    </submittedName>
</protein>
<dbReference type="Proteomes" id="UP000183245">
    <property type="component" value="Unassembled WGS sequence"/>
</dbReference>
<comment type="caution">
    <text evidence="3">The sequence shown here is derived from an EMBL/GenBank/DDBJ whole genome shotgun (WGS) entry which is preliminary data.</text>
</comment>
<feature type="domain" description="NAD-dependent epimerase/dehydratase" evidence="2">
    <location>
        <begin position="5"/>
        <end position="210"/>
    </location>
</feature>
<dbReference type="SUPFAM" id="SSF51735">
    <property type="entry name" value="NAD(P)-binding Rossmann-fold domains"/>
    <property type="match status" value="1"/>
</dbReference>
<reference evidence="3 4" key="1">
    <citation type="journal article" date="2016" name="Environ. Microbiol.">
        <title>Genomic resolution of a cold subsurface aquifer community provides metabolic insights for novel microbes adapted to high CO concentrations.</title>
        <authorList>
            <person name="Probst A.J."/>
            <person name="Castelle C.J."/>
            <person name="Singh A."/>
            <person name="Brown C.T."/>
            <person name="Anantharaman K."/>
            <person name="Sharon I."/>
            <person name="Hug L.A."/>
            <person name="Burstein D."/>
            <person name="Emerson J.B."/>
            <person name="Thomas B.C."/>
            <person name="Banfield J.F."/>
        </authorList>
    </citation>
    <scope>NUCLEOTIDE SEQUENCE [LARGE SCALE GENOMIC DNA]</scope>
    <source>
        <strain evidence="3">CG2_30_54_11</strain>
    </source>
</reference>
<name>A0A1J5IHD1_9BACT</name>
<dbReference type="Pfam" id="PF01370">
    <property type="entry name" value="Epimerase"/>
    <property type="match status" value="1"/>
</dbReference>
<comment type="similarity">
    <text evidence="1">Belongs to the NAD(P)-dependent epimerase/dehydratase family.</text>
</comment>
<dbReference type="EMBL" id="MNZT01000083">
    <property type="protein sequence ID" value="OIP96505.1"/>
    <property type="molecule type" value="Genomic_DNA"/>
</dbReference>
<dbReference type="AlphaFoldDB" id="A0A1J5IHD1"/>
<evidence type="ECO:0000313" key="3">
    <source>
        <dbReference type="EMBL" id="OIP96505.1"/>
    </source>
</evidence>
<evidence type="ECO:0000256" key="1">
    <source>
        <dbReference type="ARBA" id="ARBA00007637"/>
    </source>
</evidence>
<organism evidence="3 4">
    <name type="scientific">Candidatus Wirthbacteria bacterium CG2_30_54_11</name>
    <dbReference type="NCBI Taxonomy" id="1817892"/>
    <lineage>
        <taxon>Bacteria</taxon>
        <taxon>Candidatus Wirthbacteria</taxon>
    </lineage>
</organism>
<dbReference type="Gene3D" id="3.40.50.720">
    <property type="entry name" value="NAD(P)-binding Rossmann-like Domain"/>
    <property type="match status" value="1"/>
</dbReference>
<gene>
    <name evidence="3" type="ORF">AUK40_04870</name>
</gene>
<proteinExistence type="inferred from homology"/>
<evidence type="ECO:0000313" key="4">
    <source>
        <dbReference type="Proteomes" id="UP000183245"/>
    </source>
</evidence>
<evidence type="ECO:0000259" key="2">
    <source>
        <dbReference type="Pfam" id="PF01370"/>
    </source>
</evidence>